<sequence>MQERFCPHCKSTRIMKHAGTKRFLPDISTRHLLLVSASPPTHQK</sequence>
<dbReference type="AlphaFoldDB" id="A0A2P2QU53"/>
<evidence type="ECO:0000313" key="1">
    <source>
        <dbReference type="EMBL" id="MBX70526.1"/>
    </source>
</evidence>
<organism evidence="1">
    <name type="scientific">Rhizophora mucronata</name>
    <name type="common">Asiatic mangrove</name>
    <dbReference type="NCBI Taxonomy" id="61149"/>
    <lineage>
        <taxon>Eukaryota</taxon>
        <taxon>Viridiplantae</taxon>
        <taxon>Streptophyta</taxon>
        <taxon>Embryophyta</taxon>
        <taxon>Tracheophyta</taxon>
        <taxon>Spermatophyta</taxon>
        <taxon>Magnoliopsida</taxon>
        <taxon>eudicotyledons</taxon>
        <taxon>Gunneridae</taxon>
        <taxon>Pentapetalae</taxon>
        <taxon>rosids</taxon>
        <taxon>fabids</taxon>
        <taxon>Malpighiales</taxon>
        <taxon>Rhizophoraceae</taxon>
        <taxon>Rhizophora</taxon>
    </lineage>
</organism>
<proteinExistence type="predicted"/>
<protein>
    <submittedName>
        <fullName evidence="1">Uncharacterized protein</fullName>
    </submittedName>
</protein>
<name>A0A2P2QU53_RHIMU</name>
<accession>A0A2P2QU53</accession>
<reference evidence="1" key="1">
    <citation type="submission" date="2018-02" db="EMBL/GenBank/DDBJ databases">
        <title>Rhizophora mucronata_Transcriptome.</title>
        <authorList>
            <person name="Meera S.P."/>
            <person name="Sreeshan A."/>
            <person name="Augustine A."/>
        </authorList>
    </citation>
    <scope>NUCLEOTIDE SEQUENCE</scope>
    <source>
        <tissue evidence="1">Leaf</tissue>
    </source>
</reference>
<dbReference type="EMBL" id="GGEC01090042">
    <property type="protein sequence ID" value="MBX70526.1"/>
    <property type="molecule type" value="Transcribed_RNA"/>
</dbReference>